<keyword evidence="1" id="KW-0675">Receptor</keyword>
<dbReference type="InterPro" id="IPR001611">
    <property type="entry name" value="Leu-rich_rpt"/>
</dbReference>
<dbReference type="AlphaFoldDB" id="A0A314UKP5"/>
<dbReference type="Pfam" id="PF00560">
    <property type="entry name" value="LRR_1"/>
    <property type="match status" value="2"/>
</dbReference>
<evidence type="ECO:0000313" key="1">
    <source>
        <dbReference type="EMBL" id="PQM38045.1"/>
    </source>
</evidence>
<keyword evidence="1" id="KW-0808">Transferase</keyword>
<dbReference type="STRING" id="2094558.A0A314UKP5"/>
<proteinExistence type="predicted"/>
<dbReference type="PANTHER" id="PTHR48065">
    <property type="entry name" value="OS10G0469600 PROTEIN"/>
    <property type="match status" value="1"/>
</dbReference>
<reference evidence="1 2" key="1">
    <citation type="submission" date="2018-02" db="EMBL/GenBank/DDBJ databases">
        <title>Draft genome of wild Prunus yedoensis var. nudiflora.</title>
        <authorList>
            <person name="Baek S."/>
            <person name="Kim J.-H."/>
            <person name="Choi K."/>
            <person name="Kim G.-B."/>
            <person name="Cho A."/>
            <person name="Jang H."/>
            <person name="Shin C.-H."/>
            <person name="Yu H.-J."/>
            <person name="Mun J.-H."/>
        </authorList>
    </citation>
    <scope>NUCLEOTIDE SEQUENCE [LARGE SCALE GENOMIC DNA]</scope>
    <source>
        <strain evidence="2">cv. Jeju island</strain>
        <tissue evidence="1">Leaf</tissue>
    </source>
</reference>
<protein>
    <submittedName>
        <fullName evidence="1">LRR receptor-like serine/threonine-protein kinase GSO2</fullName>
    </submittedName>
</protein>
<dbReference type="GO" id="GO:0016301">
    <property type="term" value="F:kinase activity"/>
    <property type="evidence" value="ECO:0007669"/>
    <property type="project" value="UniProtKB-KW"/>
</dbReference>
<dbReference type="EMBL" id="PJQY01003370">
    <property type="protein sequence ID" value="PQM38045.1"/>
    <property type="molecule type" value="Genomic_DNA"/>
</dbReference>
<dbReference type="OrthoDB" id="544346at2759"/>
<comment type="caution">
    <text evidence="1">The sequence shown here is derived from an EMBL/GenBank/DDBJ whole genome shotgun (WGS) entry which is preliminary data.</text>
</comment>
<dbReference type="Proteomes" id="UP000250321">
    <property type="component" value="Unassembled WGS sequence"/>
</dbReference>
<gene>
    <name evidence="1" type="ORF">Pyn_25438</name>
</gene>
<keyword evidence="2" id="KW-1185">Reference proteome</keyword>
<dbReference type="Gene3D" id="3.80.10.10">
    <property type="entry name" value="Ribonuclease Inhibitor"/>
    <property type="match status" value="1"/>
</dbReference>
<name>A0A314UKP5_PRUYE</name>
<dbReference type="SUPFAM" id="SSF52058">
    <property type="entry name" value="L domain-like"/>
    <property type="match status" value="1"/>
</dbReference>
<evidence type="ECO:0000313" key="2">
    <source>
        <dbReference type="Proteomes" id="UP000250321"/>
    </source>
</evidence>
<sequence>MNNISGSIPKCFNNLTTLAQKGNSNLTSTHTYSIRTDKYNICDMIYEDDATFMWKGRMLSYKSTLGLVKRIDLSSNKLTGEIPSEITHLVGLISLNLLGNQLTGQITSEIGNL</sequence>
<accession>A0A314UKP5</accession>
<dbReference type="InterPro" id="IPR032675">
    <property type="entry name" value="LRR_dom_sf"/>
</dbReference>
<organism evidence="1 2">
    <name type="scientific">Prunus yedoensis var. nudiflora</name>
    <dbReference type="NCBI Taxonomy" id="2094558"/>
    <lineage>
        <taxon>Eukaryota</taxon>
        <taxon>Viridiplantae</taxon>
        <taxon>Streptophyta</taxon>
        <taxon>Embryophyta</taxon>
        <taxon>Tracheophyta</taxon>
        <taxon>Spermatophyta</taxon>
        <taxon>Magnoliopsida</taxon>
        <taxon>eudicotyledons</taxon>
        <taxon>Gunneridae</taxon>
        <taxon>Pentapetalae</taxon>
        <taxon>rosids</taxon>
        <taxon>fabids</taxon>
        <taxon>Rosales</taxon>
        <taxon>Rosaceae</taxon>
        <taxon>Amygdaloideae</taxon>
        <taxon>Amygdaleae</taxon>
        <taxon>Prunus</taxon>
    </lineage>
</organism>
<keyword evidence="1" id="KW-0418">Kinase</keyword>
<dbReference type="PANTHER" id="PTHR48065:SF11">
    <property type="entry name" value="OS11G0213300 PROTEIN"/>
    <property type="match status" value="1"/>
</dbReference>